<dbReference type="AlphaFoldDB" id="A0A0F9SN78"/>
<evidence type="ECO:0000313" key="1">
    <source>
        <dbReference type="EMBL" id="KKN63767.1"/>
    </source>
</evidence>
<name>A0A0F9SN78_9ZZZZ</name>
<comment type="caution">
    <text evidence="1">The sequence shown here is derived from an EMBL/GenBank/DDBJ whole genome shotgun (WGS) entry which is preliminary data.</text>
</comment>
<organism evidence="1">
    <name type="scientific">marine sediment metagenome</name>
    <dbReference type="NCBI Taxonomy" id="412755"/>
    <lineage>
        <taxon>unclassified sequences</taxon>
        <taxon>metagenomes</taxon>
        <taxon>ecological metagenomes</taxon>
    </lineage>
</organism>
<gene>
    <name evidence="1" type="ORF">LCGC14_0498710</name>
</gene>
<reference evidence="1" key="1">
    <citation type="journal article" date="2015" name="Nature">
        <title>Complex archaea that bridge the gap between prokaryotes and eukaryotes.</title>
        <authorList>
            <person name="Spang A."/>
            <person name="Saw J.H."/>
            <person name="Jorgensen S.L."/>
            <person name="Zaremba-Niedzwiedzka K."/>
            <person name="Martijn J."/>
            <person name="Lind A.E."/>
            <person name="van Eijk R."/>
            <person name="Schleper C."/>
            <person name="Guy L."/>
            <person name="Ettema T.J."/>
        </authorList>
    </citation>
    <scope>NUCLEOTIDE SEQUENCE</scope>
</reference>
<accession>A0A0F9SN78</accession>
<dbReference type="EMBL" id="LAZR01000580">
    <property type="protein sequence ID" value="KKN63767.1"/>
    <property type="molecule type" value="Genomic_DNA"/>
</dbReference>
<sequence length="69" mass="7760">MNRPTDPRIAAAMEKLKCSGWICPTLAAEMETERILTEMLVEEIAHGLNLTWRTVGALRELRPGGRIQL</sequence>
<proteinExistence type="predicted"/>
<protein>
    <submittedName>
        <fullName evidence="1">Uncharacterized protein</fullName>
    </submittedName>
</protein>